<evidence type="ECO:0000313" key="2">
    <source>
        <dbReference type="Proteomes" id="UP000789901"/>
    </source>
</evidence>
<dbReference type="Gene3D" id="2.60.120.200">
    <property type="match status" value="2"/>
</dbReference>
<dbReference type="EMBL" id="CAJVQB010022444">
    <property type="protein sequence ID" value="CAG8799614.1"/>
    <property type="molecule type" value="Genomic_DNA"/>
</dbReference>
<accession>A0ABN7VUF8</accession>
<dbReference type="Pfam" id="PF13385">
    <property type="entry name" value="Laminin_G_3"/>
    <property type="match status" value="2"/>
</dbReference>
<feature type="non-terminal residue" evidence="1">
    <location>
        <position position="372"/>
    </location>
</feature>
<reference evidence="1 2" key="1">
    <citation type="submission" date="2021-06" db="EMBL/GenBank/DDBJ databases">
        <authorList>
            <person name="Kallberg Y."/>
            <person name="Tangrot J."/>
            <person name="Rosling A."/>
        </authorList>
    </citation>
    <scope>NUCLEOTIDE SEQUENCE [LARGE SCALE GENOMIC DNA]</scope>
    <source>
        <strain evidence="1 2">120-4 pot B 10/14</strain>
    </source>
</reference>
<dbReference type="PANTHER" id="PTHR42535:SF2">
    <property type="entry name" value="CHROMOSOME UNDETERMINED SCAFFOLD_146, WHOLE GENOME SHOTGUN SEQUENCE"/>
    <property type="match status" value="1"/>
</dbReference>
<comment type="caution">
    <text evidence="1">The sequence shown here is derived from an EMBL/GenBank/DDBJ whole genome shotgun (WGS) entry which is preliminary data.</text>
</comment>
<keyword evidence="2" id="KW-1185">Reference proteome</keyword>
<sequence length="372" mass="43363">MIKEWIEIISDRVTFGDQKEHVVQHADLPVVKDELSITLRIKLNNHASTWATIFHKGTECLIRTPGLWLTAHKSALHARFTGNWGPDAGFTTLDELLLQKWYHVTYTLSDPKKRLDIYIDGDWSGFFSIQDVKRQTVIFNDGPLYIGKNPFHYGFNGEISNFRYFNWQLSAGEKMKKLIVKEWIEIISDPVIFDYQKGQMVRHADLPVVKNELSITLRIKLNNHTSDWATVFHKGTERLIRTPGLWFTGQTSALYPRFTGNWNTDAGFTTPDKLLLQKWYYIAYTLSDTKKRLDIYIDGDWSGFFSIQDVKRQNIIFNDGPLYIGKNPFHYGFNGEISNFRYFNWQLSADEVNEDFNYRSVGNADLKLIYSQ</sequence>
<proteinExistence type="predicted"/>
<name>A0ABN7VUF8_GIGMA</name>
<gene>
    <name evidence="1" type="ORF">GMARGA_LOCUS22827</name>
</gene>
<dbReference type="SUPFAM" id="SSF49899">
    <property type="entry name" value="Concanavalin A-like lectins/glucanases"/>
    <property type="match status" value="2"/>
</dbReference>
<dbReference type="Proteomes" id="UP000789901">
    <property type="component" value="Unassembled WGS sequence"/>
</dbReference>
<organism evidence="1 2">
    <name type="scientific">Gigaspora margarita</name>
    <dbReference type="NCBI Taxonomy" id="4874"/>
    <lineage>
        <taxon>Eukaryota</taxon>
        <taxon>Fungi</taxon>
        <taxon>Fungi incertae sedis</taxon>
        <taxon>Mucoromycota</taxon>
        <taxon>Glomeromycotina</taxon>
        <taxon>Glomeromycetes</taxon>
        <taxon>Diversisporales</taxon>
        <taxon>Gigasporaceae</taxon>
        <taxon>Gigaspora</taxon>
    </lineage>
</organism>
<dbReference type="InterPro" id="IPR013320">
    <property type="entry name" value="ConA-like_dom_sf"/>
</dbReference>
<dbReference type="PANTHER" id="PTHR42535">
    <property type="entry name" value="OOKINETE PROTEIN, PUTATIVE-RELATED"/>
    <property type="match status" value="1"/>
</dbReference>
<evidence type="ECO:0000313" key="1">
    <source>
        <dbReference type="EMBL" id="CAG8799614.1"/>
    </source>
</evidence>
<protein>
    <submittedName>
        <fullName evidence="1">21480_t:CDS:1</fullName>
    </submittedName>
</protein>